<dbReference type="PANTHER" id="PTHR43512:SF4">
    <property type="entry name" value="TRANSLATION FACTOR GUF1 HOMOLOG, CHLOROPLASTIC"/>
    <property type="match status" value="1"/>
</dbReference>
<dbReference type="SUPFAM" id="SSF54980">
    <property type="entry name" value="EF-G C-terminal domain-like"/>
    <property type="match status" value="2"/>
</dbReference>
<dbReference type="PRINTS" id="PR00315">
    <property type="entry name" value="ELONGATNFCT"/>
</dbReference>
<dbReference type="Gene3D" id="2.40.30.10">
    <property type="entry name" value="Translation factors"/>
    <property type="match status" value="1"/>
</dbReference>
<dbReference type="FunFam" id="3.30.70.2570:FF:000001">
    <property type="entry name" value="Translation factor GUF1, mitochondrial"/>
    <property type="match status" value="1"/>
</dbReference>
<dbReference type="SUPFAM" id="SSF52540">
    <property type="entry name" value="P-loop containing nucleoside triphosphate hydrolases"/>
    <property type="match status" value="1"/>
</dbReference>
<reference evidence="15 16" key="1">
    <citation type="journal article" date="2015" name="Genome Announc.">
        <title>Complete Genome Sequence of Cupriavidus basilensis 4G11, Isolated from the Oak Ridge Field Research Center Site.</title>
        <authorList>
            <person name="Ray J."/>
            <person name="Waters R.J."/>
            <person name="Skerker J.M."/>
            <person name="Kuehl J.V."/>
            <person name="Price M.N."/>
            <person name="Huang J."/>
            <person name="Chakraborty R."/>
            <person name="Arkin A.P."/>
            <person name="Deutschbauer A."/>
        </authorList>
    </citation>
    <scope>NUCLEOTIDE SEQUENCE [LARGE SCALE GENOMIC DNA]</scope>
    <source>
        <strain evidence="15">4G11</strain>
    </source>
</reference>
<evidence type="ECO:0000256" key="5">
    <source>
        <dbReference type="ARBA" id="ARBA00022801"/>
    </source>
</evidence>
<dbReference type="NCBIfam" id="TIGR00231">
    <property type="entry name" value="small_GTP"/>
    <property type="match status" value="1"/>
</dbReference>
<evidence type="ECO:0000256" key="3">
    <source>
        <dbReference type="ARBA" id="ARBA00022519"/>
    </source>
</evidence>
<feature type="binding site" evidence="13">
    <location>
        <begin position="131"/>
        <end position="134"/>
    </location>
    <ligand>
        <name>GTP</name>
        <dbReference type="ChEBI" id="CHEBI:37565"/>
    </ligand>
</feature>
<dbReference type="InterPro" id="IPR000640">
    <property type="entry name" value="EFG_V-like"/>
</dbReference>
<dbReference type="CDD" id="cd01890">
    <property type="entry name" value="LepA"/>
    <property type="match status" value="1"/>
</dbReference>
<evidence type="ECO:0000256" key="10">
    <source>
        <dbReference type="ARBA" id="ARBA00057626"/>
    </source>
</evidence>
<dbReference type="InterPro" id="IPR005225">
    <property type="entry name" value="Small_GTP-bd"/>
</dbReference>
<dbReference type="Pfam" id="PF06421">
    <property type="entry name" value="LepA_C"/>
    <property type="match status" value="1"/>
</dbReference>
<dbReference type="SUPFAM" id="SSF50447">
    <property type="entry name" value="Translation proteins"/>
    <property type="match status" value="1"/>
</dbReference>
<dbReference type="GO" id="GO:0045727">
    <property type="term" value="P:positive regulation of translation"/>
    <property type="evidence" value="ECO:0007669"/>
    <property type="project" value="UniProtKB-UniRule"/>
</dbReference>
<dbReference type="NCBIfam" id="TIGR01393">
    <property type="entry name" value="lepA"/>
    <property type="match status" value="1"/>
</dbReference>
<keyword evidence="15" id="KW-0251">Elongation factor</keyword>
<dbReference type="GO" id="GO:0003924">
    <property type="term" value="F:GTPase activity"/>
    <property type="evidence" value="ECO:0007669"/>
    <property type="project" value="UniProtKB-UniRule"/>
</dbReference>
<dbReference type="PANTHER" id="PTHR43512">
    <property type="entry name" value="TRANSLATION FACTOR GUF1-RELATED"/>
    <property type="match status" value="1"/>
</dbReference>
<dbReference type="InterPro" id="IPR004161">
    <property type="entry name" value="EFTu-like_2"/>
</dbReference>
<dbReference type="CDD" id="cd16260">
    <property type="entry name" value="EF4_III"/>
    <property type="match status" value="1"/>
</dbReference>
<keyword evidence="7 13" id="KW-0342">GTP-binding</keyword>
<evidence type="ECO:0000256" key="4">
    <source>
        <dbReference type="ARBA" id="ARBA00022741"/>
    </source>
</evidence>
<dbReference type="GO" id="GO:0003746">
    <property type="term" value="F:translation elongation factor activity"/>
    <property type="evidence" value="ECO:0007669"/>
    <property type="project" value="UniProtKB-UniRule"/>
</dbReference>
<dbReference type="PROSITE" id="PS51722">
    <property type="entry name" value="G_TR_2"/>
    <property type="match status" value="1"/>
</dbReference>
<dbReference type="InterPro" id="IPR027417">
    <property type="entry name" value="P-loop_NTPase"/>
</dbReference>
<dbReference type="CDD" id="cd03709">
    <property type="entry name" value="lepA_C"/>
    <property type="match status" value="1"/>
</dbReference>
<comment type="function">
    <text evidence="10 13">Required for accurate and efficient protein synthesis under certain stress conditions. May act as a fidelity factor of the translation reaction, by catalyzing a one-codon backward translocation of tRNAs on improperly translocated ribosomes. Back-translocation proceeds from a post-translocation (POST) complex to a pre-translocation (PRE) complex, thus giving elongation factor G a second chance to translocate the tRNAs correctly. Binds to ribosomes in a GTP-dependent manner.</text>
</comment>
<dbReference type="Gene3D" id="3.30.70.870">
    <property type="entry name" value="Elongation Factor G (Translational Gtpase), domain 3"/>
    <property type="match status" value="1"/>
</dbReference>
<dbReference type="InterPro" id="IPR009000">
    <property type="entry name" value="Transl_B-barrel_sf"/>
</dbReference>
<dbReference type="FunFam" id="2.40.30.10:FF:000015">
    <property type="entry name" value="Translation factor GUF1, mitochondrial"/>
    <property type="match status" value="1"/>
</dbReference>
<dbReference type="GO" id="GO:0043022">
    <property type="term" value="F:ribosome binding"/>
    <property type="evidence" value="ECO:0007669"/>
    <property type="project" value="UniProtKB-UniRule"/>
</dbReference>
<evidence type="ECO:0000256" key="11">
    <source>
        <dbReference type="ARBA" id="ARBA00061052"/>
    </source>
</evidence>
<keyword evidence="2 13" id="KW-1003">Cell membrane</keyword>
<dbReference type="RefSeq" id="WP_043347862.1">
    <property type="nucleotide sequence ID" value="NZ_CP010536.1"/>
</dbReference>
<comment type="similarity">
    <text evidence="1 13">Belongs to the TRAFAC class translation factor GTPase superfamily. Classic translation factor GTPase family. LepA subfamily.</text>
</comment>
<dbReference type="InterPro" id="IPR000795">
    <property type="entry name" value="T_Tr_GTP-bd_dom"/>
</dbReference>
<dbReference type="Gene3D" id="3.40.50.300">
    <property type="entry name" value="P-loop containing nucleotide triphosphate hydrolases"/>
    <property type="match status" value="1"/>
</dbReference>
<dbReference type="HAMAP" id="MF_00071">
    <property type="entry name" value="LepA"/>
    <property type="match status" value="1"/>
</dbReference>
<keyword evidence="16" id="KW-1185">Reference proteome</keyword>
<dbReference type="KEGG" id="cbw:RR42_m2852"/>
<name>A0A0C4YHR1_9BURK</name>
<evidence type="ECO:0000256" key="2">
    <source>
        <dbReference type="ARBA" id="ARBA00022475"/>
    </source>
</evidence>
<dbReference type="EC" id="3.6.5.n1" evidence="12 13"/>
<proteinExistence type="inferred from homology"/>
<dbReference type="FunFam" id="3.30.70.240:FF:000007">
    <property type="entry name" value="Translation factor GUF1, mitochondrial"/>
    <property type="match status" value="1"/>
</dbReference>
<evidence type="ECO:0000313" key="16">
    <source>
        <dbReference type="Proteomes" id="UP000031843"/>
    </source>
</evidence>
<feature type="domain" description="Tr-type G" evidence="14">
    <location>
        <begin position="2"/>
        <end position="184"/>
    </location>
</feature>
<evidence type="ECO:0000256" key="1">
    <source>
        <dbReference type="ARBA" id="ARBA00005454"/>
    </source>
</evidence>
<comment type="subcellular location">
    <subcellularLocation>
        <location evidence="13">Cell membrane</location>
        <topology evidence="13">Peripheral membrane protein</topology>
        <orientation evidence="13">Cytoplasmic side</orientation>
    </subcellularLocation>
</comment>
<organism evidence="15 16">
    <name type="scientific">Cupriavidus basilensis</name>
    <dbReference type="NCBI Taxonomy" id="68895"/>
    <lineage>
        <taxon>Bacteria</taxon>
        <taxon>Pseudomonadati</taxon>
        <taxon>Pseudomonadota</taxon>
        <taxon>Betaproteobacteria</taxon>
        <taxon>Burkholderiales</taxon>
        <taxon>Burkholderiaceae</taxon>
        <taxon>Cupriavidus</taxon>
    </lineage>
</organism>
<dbReference type="SMART" id="SM00838">
    <property type="entry name" value="EFG_C"/>
    <property type="match status" value="1"/>
</dbReference>
<accession>A0A0C4YHR1</accession>
<dbReference type="OrthoDB" id="9801472at2"/>
<dbReference type="PROSITE" id="PS00301">
    <property type="entry name" value="G_TR_1"/>
    <property type="match status" value="1"/>
</dbReference>
<dbReference type="Proteomes" id="UP000031843">
    <property type="component" value="Chromosome main"/>
</dbReference>
<evidence type="ECO:0000256" key="8">
    <source>
        <dbReference type="ARBA" id="ARBA00023136"/>
    </source>
</evidence>
<dbReference type="CDD" id="cd03699">
    <property type="entry name" value="EF4_II"/>
    <property type="match status" value="1"/>
</dbReference>
<dbReference type="GO" id="GO:0005886">
    <property type="term" value="C:plasma membrane"/>
    <property type="evidence" value="ECO:0007669"/>
    <property type="project" value="UniProtKB-SubCell"/>
</dbReference>
<sequence length="597" mass="65947">MDHIRNFSIIAHIDHGKSTLADRIIQLCGGLSDREMEAQVLDSMDIEKERGITIKAQTAALSYKARDGKIYNLNLIDTPGHVDFSYEVSRSLSACEGALLVVDASQGVEAQTVANCYTAIELGVEVVPVLNKIDLPSADPENAIREIEEVIGIDAHDATPCSAKTGLGVQDVIEAMIARVPPPKGDPAAPLQALIIDSWFDNYVGVVMLVRVVNGTLKPKDKVLLMATGSQHLVEQVGVFSPKSLPRESLQAGQVGFVIAGIKELKAAKVGDTITTMARKAAEPLPGFKEVKPQVFAGLYPVEANQYEALRESLEKLKLNDASLQYEPEVSQALGFGFRCGFLGLLHMEIVQERLEREFDMDLITTAPTVVYEVDMRDKTKVIVENPAKMPDPSRIENILEPIVTVNLYMPQAYVGSVITLCTQKRGTQINMSYHGKQVQLTYEIPMAEIVMDFFDRLKSVSRGYASMDYEFKEYRAADVVKVDILINGDKVDALSVIVHRSNSQYRGREVVSKMREIIPRQMYDVAIQATIGVNIIARENVKALRKNVLAKCYGGDISRKKKLLEKQKAGKKRMKQVGSVEIPQEAFLAILQVGDK</sequence>
<feature type="binding site" evidence="13">
    <location>
        <begin position="14"/>
        <end position="19"/>
    </location>
    <ligand>
        <name>GTP</name>
        <dbReference type="ChEBI" id="CHEBI:37565"/>
    </ligand>
</feature>
<dbReference type="InterPro" id="IPR013842">
    <property type="entry name" value="LepA_CTD"/>
</dbReference>
<keyword evidence="5 13" id="KW-0378">Hydrolase</keyword>
<gene>
    <name evidence="13" type="primary">lepA</name>
    <name evidence="15" type="ORF">RR42_m2852</name>
</gene>
<comment type="catalytic activity">
    <reaction evidence="9 13">
        <text>GTP + H2O = GDP + phosphate + H(+)</text>
        <dbReference type="Rhea" id="RHEA:19669"/>
        <dbReference type="ChEBI" id="CHEBI:15377"/>
        <dbReference type="ChEBI" id="CHEBI:15378"/>
        <dbReference type="ChEBI" id="CHEBI:37565"/>
        <dbReference type="ChEBI" id="CHEBI:43474"/>
        <dbReference type="ChEBI" id="CHEBI:58189"/>
        <dbReference type="EC" id="3.6.5.n1"/>
    </reaction>
</comment>
<evidence type="ECO:0000256" key="12">
    <source>
        <dbReference type="ARBA" id="ARBA00066744"/>
    </source>
</evidence>
<dbReference type="Pfam" id="PF00679">
    <property type="entry name" value="EFG_C"/>
    <property type="match status" value="1"/>
</dbReference>
<dbReference type="Gene3D" id="3.30.70.240">
    <property type="match status" value="1"/>
</dbReference>
<keyword evidence="8 13" id="KW-0472">Membrane</keyword>
<dbReference type="FunFam" id="3.30.70.870:FF:000004">
    <property type="entry name" value="Translation factor GUF1, mitochondrial"/>
    <property type="match status" value="1"/>
</dbReference>
<dbReference type="Gene3D" id="3.30.70.2570">
    <property type="entry name" value="Elongation factor 4, C-terminal domain"/>
    <property type="match status" value="1"/>
</dbReference>
<keyword evidence="4 13" id="KW-0547">Nucleotide-binding</keyword>
<evidence type="ECO:0000259" key="14">
    <source>
        <dbReference type="PROSITE" id="PS51722"/>
    </source>
</evidence>
<dbReference type="EMBL" id="CP010536">
    <property type="protein sequence ID" value="AJG20226.1"/>
    <property type="molecule type" value="Genomic_DNA"/>
</dbReference>
<evidence type="ECO:0000256" key="9">
    <source>
        <dbReference type="ARBA" id="ARBA00050293"/>
    </source>
</evidence>
<keyword evidence="3" id="KW-0997">Cell inner membrane</keyword>
<dbReference type="GO" id="GO:0005525">
    <property type="term" value="F:GTP binding"/>
    <property type="evidence" value="ECO:0007669"/>
    <property type="project" value="UniProtKB-UniRule"/>
</dbReference>
<evidence type="ECO:0000313" key="15">
    <source>
        <dbReference type="EMBL" id="AJG20226.1"/>
    </source>
</evidence>
<dbReference type="InterPro" id="IPR006297">
    <property type="entry name" value="EF-4"/>
</dbReference>
<protein>
    <recommendedName>
        <fullName evidence="12 13">Elongation factor 4</fullName>
        <shortName evidence="13">EF-4</shortName>
        <ecNumber evidence="12 13">3.6.5.n1</ecNumber>
    </recommendedName>
    <alternativeName>
        <fullName evidence="13">Ribosomal back-translocase LepA</fullName>
    </alternativeName>
</protein>
<comment type="similarity">
    <text evidence="11">Belongs to the GTP-binding elongation factor family. LepA subfamily.</text>
</comment>
<evidence type="ECO:0000256" key="6">
    <source>
        <dbReference type="ARBA" id="ARBA00022917"/>
    </source>
</evidence>
<dbReference type="Pfam" id="PF00009">
    <property type="entry name" value="GTP_EFTU"/>
    <property type="match status" value="1"/>
</dbReference>
<dbReference type="InterPro" id="IPR035654">
    <property type="entry name" value="LepA_IV"/>
</dbReference>
<dbReference type="FunFam" id="3.40.50.300:FF:000078">
    <property type="entry name" value="Elongation factor 4"/>
    <property type="match status" value="1"/>
</dbReference>
<keyword evidence="6 13" id="KW-0648">Protein biosynthesis</keyword>
<dbReference type="AlphaFoldDB" id="A0A0C4YHR1"/>
<dbReference type="STRING" id="68895.RR42_m2852"/>
<dbReference type="GO" id="GO:0097216">
    <property type="term" value="F:guanosine tetraphosphate binding"/>
    <property type="evidence" value="ECO:0007669"/>
    <property type="project" value="UniProtKB-ARBA"/>
</dbReference>
<dbReference type="InterPro" id="IPR038363">
    <property type="entry name" value="LepA_C_sf"/>
</dbReference>
<evidence type="ECO:0000256" key="7">
    <source>
        <dbReference type="ARBA" id="ARBA00023134"/>
    </source>
</evidence>
<dbReference type="InterPro" id="IPR031157">
    <property type="entry name" value="G_TR_CS"/>
</dbReference>
<dbReference type="Pfam" id="PF03144">
    <property type="entry name" value="GTP_EFTU_D2"/>
    <property type="match status" value="1"/>
</dbReference>
<dbReference type="InterPro" id="IPR035647">
    <property type="entry name" value="EFG_III/V"/>
</dbReference>
<evidence type="ECO:0000256" key="13">
    <source>
        <dbReference type="HAMAP-Rule" id="MF_00071"/>
    </source>
</evidence>